<keyword evidence="2" id="KW-1185">Reference proteome</keyword>
<evidence type="ECO:0000313" key="1">
    <source>
        <dbReference type="EMBL" id="CAH2277165.1"/>
    </source>
</evidence>
<name>A0AAD1RRG6_PELCU</name>
<reference evidence="1" key="1">
    <citation type="submission" date="2022-03" db="EMBL/GenBank/DDBJ databases">
        <authorList>
            <person name="Alioto T."/>
            <person name="Alioto T."/>
            <person name="Gomez Garrido J."/>
        </authorList>
    </citation>
    <scope>NUCLEOTIDE SEQUENCE</scope>
</reference>
<organism evidence="1 2">
    <name type="scientific">Pelobates cultripes</name>
    <name type="common">Western spadefoot toad</name>
    <dbReference type="NCBI Taxonomy" id="61616"/>
    <lineage>
        <taxon>Eukaryota</taxon>
        <taxon>Metazoa</taxon>
        <taxon>Chordata</taxon>
        <taxon>Craniata</taxon>
        <taxon>Vertebrata</taxon>
        <taxon>Euteleostomi</taxon>
        <taxon>Amphibia</taxon>
        <taxon>Batrachia</taxon>
        <taxon>Anura</taxon>
        <taxon>Pelobatoidea</taxon>
        <taxon>Pelobatidae</taxon>
        <taxon>Pelobates</taxon>
    </lineage>
</organism>
<evidence type="ECO:0000313" key="2">
    <source>
        <dbReference type="Proteomes" id="UP001295444"/>
    </source>
</evidence>
<proteinExistence type="predicted"/>
<gene>
    <name evidence="1" type="ORF">PECUL_23A049657</name>
</gene>
<feature type="non-terminal residue" evidence="1">
    <location>
        <position position="58"/>
    </location>
</feature>
<accession>A0AAD1RRG6</accession>
<protein>
    <submittedName>
        <fullName evidence="1">Uncharacterized protein</fullName>
    </submittedName>
</protein>
<sequence>MKQIFKAFWDRPRAHLGFAASCKPTDAKSLQIETLREVNGASHDWARVVRQHIWKPIL</sequence>
<dbReference type="AlphaFoldDB" id="A0AAD1RRG6"/>
<dbReference type="Proteomes" id="UP001295444">
    <property type="component" value="Chromosome 03"/>
</dbReference>
<dbReference type="EMBL" id="OW240914">
    <property type="protein sequence ID" value="CAH2277165.1"/>
    <property type="molecule type" value="Genomic_DNA"/>
</dbReference>